<protein>
    <recommendedName>
        <fullName evidence="6">Bifunctional riboflavin kinase/FMN adenylyltransferase</fullName>
        <ecNumber evidence="4">2.7.1.26</ecNumber>
        <ecNumber evidence="5">2.7.7.2</ecNumber>
    </recommendedName>
</protein>
<dbReference type="UniPathway" id="UPA00276">
    <property type="reaction ID" value="UER00406"/>
</dbReference>
<dbReference type="GO" id="GO:0003919">
    <property type="term" value="F:FMN adenylyltransferase activity"/>
    <property type="evidence" value="ECO:0007669"/>
    <property type="project" value="UniProtKB-EC"/>
</dbReference>
<dbReference type="Pfam" id="PF01687">
    <property type="entry name" value="Flavokinase"/>
    <property type="match status" value="1"/>
</dbReference>
<organism evidence="17">
    <name type="scientific">freshwater metagenome</name>
    <dbReference type="NCBI Taxonomy" id="449393"/>
    <lineage>
        <taxon>unclassified sequences</taxon>
        <taxon>metagenomes</taxon>
        <taxon>ecological metagenomes</taxon>
    </lineage>
</organism>
<dbReference type="GO" id="GO:0008531">
    <property type="term" value="F:riboflavin kinase activity"/>
    <property type="evidence" value="ECO:0007669"/>
    <property type="project" value="UniProtKB-EC"/>
</dbReference>
<evidence type="ECO:0000256" key="5">
    <source>
        <dbReference type="ARBA" id="ARBA00012393"/>
    </source>
</evidence>
<dbReference type="InterPro" id="IPR002606">
    <property type="entry name" value="Riboflavin_kinase_bac"/>
</dbReference>
<dbReference type="NCBIfam" id="NF004160">
    <property type="entry name" value="PRK05627.1-3"/>
    <property type="match status" value="1"/>
</dbReference>
<dbReference type="GO" id="GO:0005524">
    <property type="term" value="F:ATP binding"/>
    <property type="evidence" value="ECO:0007669"/>
    <property type="project" value="UniProtKB-KW"/>
</dbReference>
<comment type="similarity">
    <text evidence="3">Belongs to the RibF family.</text>
</comment>
<dbReference type="SUPFAM" id="SSF82114">
    <property type="entry name" value="Riboflavin kinase-like"/>
    <property type="match status" value="1"/>
</dbReference>
<dbReference type="PIRSF" id="PIRSF004491">
    <property type="entry name" value="FAD_Synth"/>
    <property type="match status" value="1"/>
</dbReference>
<dbReference type="FunFam" id="2.40.30.30:FF:000003">
    <property type="entry name" value="Riboflavin biosynthesis protein"/>
    <property type="match status" value="1"/>
</dbReference>
<accession>A0A6J5Z603</accession>
<keyword evidence="13" id="KW-0274">FAD</keyword>
<proteinExistence type="inferred from homology"/>
<dbReference type="Gene3D" id="3.40.50.620">
    <property type="entry name" value="HUPs"/>
    <property type="match status" value="1"/>
</dbReference>
<dbReference type="EC" id="2.7.1.26" evidence="4"/>
<dbReference type="SUPFAM" id="SSF52374">
    <property type="entry name" value="Nucleotidylyl transferase"/>
    <property type="match status" value="1"/>
</dbReference>
<evidence type="ECO:0000313" key="17">
    <source>
        <dbReference type="EMBL" id="CAB4335919.1"/>
    </source>
</evidence>
<comment type="pathway">
    <text evidence="2">Cofactor biosynthesis; FMN biosynthesis; FMN from riboflavin (ATP route): step 1/1.</text>
</comment>
<dbReference type="GO" id="GO:0006747">
    <property type="term" value="P:FAD biosynthetic process"/>
    <property type="evidence" value="ECO:0007669"/>
    <property type="project" value="UniProtKB-UniPathway"/>
</dbReference>
<dbReference type="AlphaFoldDB" id="A0A6J5Z603"/>
<evidence type="ECO:0000256" key="15">
    <source>
        <dbReference type="ARBA" id="ARBA00023268"/>
    </source>
</evidence>
<dbReference type="InterPro" id="IPR015865">
    <property type="entry name" value="Riboflavin_kinase_bac/euk"/>
</dbReference>
<dbReference type="EMBL" id="CAESAN010000008">
    <property type="protein sequence ID" value="CAB4335919.1"/>
    <property type="molecule type" value="Genomic_DNA"/>
</dbReference>
<evidence type="ECO:0000256" key="6">
    <source>
        <dbReference type="ARBA" id="ARBA00018483"/>
    </source>
</evidence>
<name>A0A6J5Z603_9ZZZZ</name>
<dbReference type="InterPro" id="IPR023468">
    <property type="entry name" value="Riboflavin_kinase"/>
</dbReference>
<evidence type="ECO:0000256" key="11">
    <source>
        <dbReference type="ARBA" id="ARBA00022741"/>
    </source>
</evidence>
<evidence type="ECO:0000256" key="9">
    <source>
        <dbReference type="ARBA" id="ARBA00022679"/>
    </source>
</evidence>
<dbReference type="GO" id="GO:0009231">
    <property type="term" value="P:riboflavin biosynthetic process"/>
    <property type="evidence" value="ECO:0007669"/>
    <property type="project" value="InterPro"/>
</dbReference>
<dbReference type="Gene3D" id="2.40.30.30">
    <property type="entry name" value="Riboflavin kinase-like"/>
    <property type="match status" value="1"/>
</dbReference>
<keyword evidence="14" id="KW-0067">ATP-binding</keyword>
<evidence type="ECO:0000256" key="13">
    <source>
        <dbReference type="ARBA" id="ARBA00022827"/>
    </source>
</evidence>
<keyword evidence="12" id="KW-0418">Kinase</keyword>
<keyword evidence="9" id="KW-0808">Transferase</keyword>
<evidence type="ECO:0000256" key="1">
    <source>
        <dbReference type="ARBA" id="ARBA00004726"/>
    </source>
</evidence>
<evidence type="ECO:0000256" key="7">
    <source>
        <dbReference type="ARBA" id="ARBA00022630"/>
    </source>
</evidence>
<keyword evidence="15" id="KW-0511">Multifunctional enzyme</keyword>
<keyword evidence="8" id="KW-0288">FMN</keyword>
<dbReference type="InterPro" id="IPR014729">
    <property type="entry name" value="Rossmann-like_a/b/a_fold"/>
</dbReference>
<evidence type="ECO:0000256" key="10">
    <source>
        <dbReference type="ARBA" id="ARBA00022695"/>
    </source>
</evidence>
<comment type="pathway">
    <text evidence="1">Cofactor biosynthesis; FAD biosynthesis; FAD from FMN: step 1/1.</text>
</comment>
<evidence type="ECO:0000256" key="12">
    <source>
        <dbReference type="ARBA" id="ARBA00022777"/>
    </source>
</evidence>
<dbReference type="SMART" id="SM00904">
    <property type="entry name" value="Flavokinase"/>
    <property type="match status" value="1"/>
</dbReference>
<dbReference type="UniPathway" id="UPA00277">
    <property type="reaction ID" value="UER00407"/>
</dbReference>
<dbReference type="PANTHER" id="PTHR22749">
    <property type="entry name" value="RIBOFLAVIN KINASE/FMN ADENYLYLTRANSFERASE"/>
    <property type="match status" value="1"/>
</dbReference>
<reference evidence="17" key="1">
    <citation type="submission" date="2020-05" db="EMBL/GenBank/DDBJ databases">
        <authorList>
            <person name="Chiriac C."/>
            <person name="Salcher M."/>
            <person name="Ghai R."/>
            <person name="Kavagutti S V."/>
        </authorList>
    </citation>
    <scope>NUCLEOTIDE SEQUENCE</scope>
</reference>
<gene>
    <name evidence="17" type="ORF">UFOPK3547_00176</name>
</gene>
<keyword evidence="7" id="KW-0285">Flavoprotein</keyword>
<dbReference type="EC" id="2.7.7.2" evidence="5"/>
<evidence type="ECO:0000256" key="3">
    <source>
        <dbReference type="ARBA" id="ARBA00010214"/>
    </source>
</evidence>
<dbReference type="InterPro" id="IPR015864">
    <property type="entry name" value="FAD_synthase"/>
</dbReference>
<dbReference type="PANTHER" id="PTHR22749:SF6">
    <property type="entry name" value="RIBOFLAVIN KINASE"/>
    <property type="match status" value="1"/>
</dbReference>
<keyword evidence="10" id="KW-0548">Nucleotidyltransferase</keyword>
<evidence type="ECO:0000256" key="4">
    <source>
        <dbReference type="ARBA" id="ARBA00012105"/>
    </source>
</evidence>
<evidence type="ECO:0000256" key="2">
    <source>
        <dbReference type="ARBA" id="ARBA00005201"/>
    </source>
</evidence>
<feature type="domain" description="Riboflavin kinase" evidence="16">
    <location>
        <begin position="167"/>
        <end position="293"/>
    </location>
</feature>
<evidence type="ECO:0000256" key="8">
    <source>
        <dbReference type="ARBA" id="ARBA00022643"/>
    </source>
</evidence>
<keyword evidence="11" id="KW-0547">Nucleotide-binding</keyword>
<dbReference type="InterPro" id="IPR023465">
    <property type="entry name" value="Riboflavin_kinase_dom_sf"/>
</dbReference>
<evidence type="ECO:0000256" key="14">
    <source>
        <dbReference type="ARBA" id="ARBA00022840"/>
    </source>
</evidence>
<dbReference type="GO" id="GO:0009398">
    <property type="term" value="P:FMN biosynthetic process"/>
    <property type="evidence" value="ECO:0007669"/>
    <property type="project" value="UniProtKB-UniPathway"/>
</dbReference>
<dbReference type="Pfam" id="PF06574">
    <property type="entry name" value="FAD_syn"/>
    <property type="match status" value="1"/>
</dbReference>
<dbReference type="NCBIfam" id="TIGR00083">
    <property type="entry name" value="ribF"/>
    <property type="match status" value="1"/>
</dbReference>
<sequence length="294" mass="31879">MKVTPLSEATPRPRTVAVGSFDGVHLGHREVIAGADTVLTFDPHPMAVTSPGKEPPLLTTLERKAELLGELGVEEMVVVSFDADFAQRSASQFVDEVLVERLGASHVRIGSNFGFGHRAQGRPETLLADERFETTIVPLFDLAGETVSSSRIRGLIRAGEVADAARLLGSQFVFEGVVEHGEKRGRELGYPTANLSPAAPLCTPGQAVYAGRVRLEDGSTMRAAINVGLRPMFNSGLGELIEAYVLDFEGDLYGQRLSVEFVERLRGEERFDSVESLIEQMASDVEATRAQIEL</sequence>
<evidence type="ECO:0000259" key="16">
    <source>
        <dbReference type="SMART" id="SM00904"/>
    </source>
</evidence>
<dbReference type="CDD" id="cd02064">
    <property type="entry name" value="FAD_synthetase_N"/>
    <property type="match status" value="1"/>
</dbReference>